<reference evidence="5" key="1">
    <citation type="submission" date="2018-09" db="EMBL/GenBank/DDBJ databases">
        <authorList>
            <person name="Zhu H."/>
        </authorList>
    </citation>
    <scope>NUCLEOTIDE SEQUENCE [LARGE SCALE GENOMIC DNA]</scope>
    <source>
        <strain evidence="5">K1W22B-1</strain>
    </source>
</reference>
<name>A0A3A5HGJ6_9ACTN</name>
<comment type="caution">
    <text evidence="4">The sequence shown here is derived from an EMBL/GenBank/DDBJ whole genome shotgun (WGS) entry which is preliminary data.</text>
</comment>
<proteinExistence type="predicted"/>
<evidence type="ECO:0000256" key="1">
    <source>
        <dbReference type="ARBA" id="ARBA00022679"/>
    </source>
</evidence>
<organism evidence="4 5">
    <name type="scientific">Nocardioides cavernaquae</name>
    <dbReference type="NCBI Taxonomy" id="2321396"/>
    <lineage>
        <taxon>Bacteria</taxon>
        <taxon>Bacillati</taxon>
        <taxon>Actinomycetota</taxon>
        <taxon>Actinomycetes</taxon>
        <taxon>Propionibacteriales</taxon>
        <taxon>Nocardioidaceae</taxon>
        <taxon>Nocardioides</taxon>
    </lineage>
</organism>
<evidence type="ECO:0000313" key="5">
    <source>
        <dbReference type="Proteomes" id="UP000276542"/>
    </source>
</evidence>
<dbReference type="RefSeq" id="WP_120060980.1">
    <property type="nucleotide sequence ID" value="NZ_QYRP01000002.1"/>
</dbReference>
<dbReference type="AlphaFoldDB" id="A0A3A5HGJ6"/>
<accession>A0A3A5HGJ6</accession>
<dbReference type="Gene3D" id="3.40.630.30">
    <property type="match status" value="1"/>
</dbReference>
<evidence type="ECO:0000256" key="2">
    <source>
        <dbReference type="ARBA" id="ARBA00023315"/>
    </source>
</evidence>
<gene>
    <name evidence="4" type="ORF">D4739_12825</name>
</gene>
<dbReference type="InterPro" id="IPR000182">
    <property type="entry name" value="GNAT_dom"/>
</dbReference>
<dbReference type="PANTHER" id="PTHR43877">
    <property type="entry name" value="AMINOALKYLPHOSPHONATE N-ACETYLTRANSFERASE-RELATED-RELATED"/>
    <property type="match status" value="1"/>
</dbReference>
<dbReference type="SUPFAM" id="SSF55729">
    <property type="entry name" value="Acyl-CoA N-acyltransferases (Nat)"/>
    <property type="match status" value="1"/>
</dbReference>
<dbReference type="InterPro" id="IPR016181">
    <property type="entry name" value="Acyl_CoA_acyltransferase"/>
</dbReference>
<dbReference type="Pfam" id="PF00583">
    <property type="entry name" value="Acetyltransf_1"/>
    <property type="match status" value="1"/>
</dbReference>
<dbReference type="PROSITE" id="PS51186">
    <property type="entry name" value="GNAT"/>
    <property type="match status" value="1"/>
</dbReference>
<evidence type="ECO:0000313" key="4">
    <source>
        <dbReference type="EMBL" id="RJS47010.1"/>
    </source>
</evidence>
<dbReference type="PANTHER" id="PTHR43877:SF1">
    <property type="entry name" value="ACETYLTRANSFERASE"/>
    <property type="match status" value="1"/>
</dbReference>
<evidence type="ECO:0000259" key="3">
    <source>
        <dbReference type="PROSITE" id="PS51186"/>
    </source>
</evidence>
<keyword evidence="5" id="KW-1185">Reference proteome</keyword>
<dbReference type="OrthoDB" id="5192872at2"/>
<keyword evidence="2" id="KW-0012">Acyltransferase</keyword>
<dbReference type="Proteomes" id="UP000276542">
    <property type="component" value="Unassembled WGS sequence"/>
</dbReference>
<sequence>MSRASFHVRAVELDDADGLMELWQSRIGRTGQQEITRHDVPSTVRKVLASDRERIAVAEVNGRIVGAIYLRVGPLMPLTSDQAVFASLLKVHEEFRRRGVARGLMEAAVSWAEEQGIAHVVSISSGASRDTNRFLARIGLTQAATLRVAPTAALRARLPIDVPAVVRGVPAQQRNLSQVLAARRSMRRSQDAV</sequence>
<dbReference type="GO" id="GO:0016747">
    <property type="term" value="F:acyltransferase activity, transferring groups other than amino-acyl groups"/>
    <property type="evidence" value="ECO:0007669"/>
    <property type="project" value="InterPro"/>
</dbReference>
<dbReference type="CDD" id="cd04301">
    <property type="entry name" value="NAT_SF"/>
    <property type="match status" value="1"/>
</dbReference>
<dbReference type="InterPro" id="IPR050832">
    <property type="entry name" value="Bact_Acetyltransf"/>
</dbReference>
<feature type="domain" description="N-acetyltransferase" evidence="3">
    <location>
        <begin position="6"/>
        <end position="161"/>
    </location>
</feature>
<protein>
    <submittedName>
        <fullName evidence="4">N-acetyltransferase</fullName>
    </submittedName>
</protein>
<keyword evidence="1 4" id="KW-0808">Transferase</keyword>
<dbReference type="EMBL" id="QYRP01000002">
    <property type="protein sequence ID" value="RJS47010.1"/>
    <property type="molecule type" value="Genomic_DNA"/>
</dbReference>